<proteinExistence type="predicted"/>
<evidence type="ECO:0000256" key="1">
    <source>
        <dbReference type="SAM" id="SignalP"/>
    </source>
</evidence>
<dbReference type="Pfam" id="PF20101">
    <property type="entry name" value="DUF6491"/>
    <property type="match status" value="1"/>
</dbReference>
<reference evidence="2" key="1">
    <citation type="submission" date="2020-11" db="EMBL/GenBank/DDBJ databases">
        <title>Enhanced detection system for hospital associated transmission using whole genome sequencing surveillance.</title>
        <authorList>
            <person name="Harrison L.H."/>
            <person name="Van Tyne D."/>
            <person name="Marsh J.W."/>
            <person name="Griffith M.P."/>
            <person name="Snyder D.J."/>
            <person name="Cooper V.S."/>
            <person name="Mustapha M."/>
        </authorList>
    </citation>
    <scope>NUCLEOTIDE SEQUENCE</scope>
    <source>
        <strain evidence="2">STEN00053</strain>
    </source>
</reference>
<feature type="chain" id="PRO_5041247676" description="Secreted protein" evidence="1">
    <location>
        <begin position="23"/>
        <end position="271"/>
    </location>
</feature>
<dbReference type="EMBL" id="JADUOV010000002">
    <property type="protein sequence ID" value="MBH1789111.1"/>
    <property type="molecule type" value="Genomic_DNA"/>
</dbReference>
<name>A0AA41CJH8_STEMA</name>
<evidence type="ECO:0000313" key="3">
    <source>
        <dbReference type="Proteomes" id="UP000634179"/>
    </source>
</evidence>
<organism evidence="2 3">
    <name type="scientific">Stenotrophomonas maltophilia</name>
    <name type="common">Pseudomonas maltophilia</name>
    <name type="synonym">Xanthomonas maltophilia</name>
    <dbReference type="NCBI Taxonomy" id="40324"/>
    <lineage>
        <taxon>Bacteria</taxon>
        <taxon>Pseudomonadati</taxon>
        <taxon>Pseudomonadota</taxon>
        <taxon>Gammaproteobacteria</taxon>
        <taxon>Lysobacterales</taxon>
        <taxon>Lysobacteraceae</taxon>
        <taxon>Stenotrophomonas</taxon>
        <taxon>Stenotrophomonas maltophilia group</taxon>
    </lineage>
</organism>
<evidence type="ECO:0008006" key="4">
    <source>
        <dbReference type="Google" id="ProtNLM"/>
    </source>
</evidence>
<comment type="caution">
    <text evidence="2">The sequence shown here is derived from an EMBL/GenBank/DDBJ whole genome shotgun (WGS) entry which is preliminary data.</text>
</comment>
<dbReference type="AlphaFoldDB" id="A0AA41CJH8"/>
<accession>A0AA41CJH8</accession>
<keyword evidence="1" id="KW-0732">Signal</keyword>
<dbReference type="Proteomes" id="UP000634179">
    <property type="component" value="Unassembled WGS sequence"/>
</dbReference>
<sequence>MNSMIRLLPLALASALPLAALAQAPSAPSAAERIAPAPHCLDARDVRQVEQETPTAIAVRDGRGQAFRIDFSAACPGVNEASALRLEAPSGWACGRPSEQVMVDGRRCGVGSVTPIDNREFASTARQSSRLYAATLPPVNVTATGKPSRGGSSPRHTFQASPAFCFATRHVRSWNEDPQGVVVETNPRRNGGNRYYRVELAGSCSILAGATSVEFQSGFQNGLICGNPGDRIVETPSGIPGDMRASTPRFARPGCSVLAVYPKDAPDQASR</sequence>
<feature type="signal peptide" evidence="1">
    <location>
        <begin position="1"/>
        <end position="22"/>
    </location>
</feature>
<evidence type="ECO:0000313" key="2">
    <source>
        <dbReference type="EMBL" id="MBH1789111.1"/>
    </source>
</evidence>
<gene>
    <name evidence="2" type="ORF">I5V89_04380</name>
</gene>
<protein>
    <recommendedName>
        <fullName evidence="4">Secreted protein</fullName>
    </recommendedName>
</protein>
<dbReference type="InterPro" id="IPR045500">
    <property type="entry name" value="DUF6491"/>
</dbReference>